<reference evidence="4" key="1">
    <citation type="submission" date="2017-12" db="EMBL/GenBank/DDBJ databases">
        <authorList>
            <consortium name="DOE Joint Genome Institute"/>
            <person name="Mondo S.J."/>
            <person name="Kjaerbolling I."/>
            <person name="Vesth T.C."/>
            <person name="Frisvad J.C."/>
            <person name="Nybo J.L."/>
            <person name="Theobald S."/>
            <person name="Kuo A."/>
            <person name="Bowyer P."/>
            <person name="Matsuda Y."/>
            <person name="Lyhne E.K."/>
            <person name="Kogle M.E."/>
            <person name="Clum A."/>
            <person name="Lipzen A."/>
            <person name="Salamov A."/>
            <person name="Ngan C.Y."/>
            <person name="Daum C."/>
            <person name="Chiniquy J."/>
            <person name="Barry K."/>
            <person name="LaButti K."/>
            <person name="Haridas S."/>
            <person name="Simmons B.A."/>
            <person name="Magnuson J.K."/>
            <person name="Mortensen U.H."/>
            <person name="Larsen T.O."/>
            <person name="Grigoriev I.V."/>
            <person name="Baker S.E."/>
            <person name="Andersen M.R."/>
            <person name="Nordberg H.P."/>
            <person name="Cantor M.N."/>
            <person name="Hua S.X."/>
        </authorList>
    </citation>
    <scope>NUCLEOTIDE SEQUENCE [LARGE SCALE GENOMIC DNA]</scope>
    <source>
        <strain evidence="4">IBT 19404</strain>
    </source>
</reference>
<name>A0A2J5HWC8_9EURO</name>
<dbReference type="PANTHER" id="PTHR38887:SF1">
    <property type="entry name" value="RAS MODIFICATION PROTEIN ERF4"/>
    <property type="match status" value="1"/>
</dbReference>
<evidence type="ECO:0000313" key="3">
    <source>
        <dbReference type="EMBL" id="PLN81647.1"/>
    </source>
</evidence>
<dbReference type="Proteomes" id="UP000235023">
    <property type="component" value="Unassembled WGS sequence"/>
</dbReference>
<dbReference type="OrthoDB" id="3068835at2759"/>
<keyword evidence="4" id="KW-1185">Reference proteome</keyword>
<dbReference type="AlphaFoldDB" id="A0A2J5HWC8"/>
<evidence type="ECO:0000256" key="1">
    <source>
        <dbReference type="SAM" id="Coils"/>
    </source>
</evidence>
<gene>
    <name evidence="3" type="ORF">BDW42DRAFT_200708</name>
</gene>
<feature type="compositionally biased region" description="Pro residues" evidence="2">
    <location>
        <begin position="8"/>
        <end position="20"/>
    </location>
</feature>
<protein>
    <submittedName>
        <fullName evidence="3">Uncharacterized protein</fullName>
    </submittedName>
</protein>
<dbReference type="InterPro" id="IPR053221">
    <property type="entry name" value="Burnettramic_acid_biosynth"/>
</dbReference>
<organism evidence="3 4">
    <name type="scientific">Aspergillus taichungensis</name>
    <dbReference type="NCBI Taxonomy" id="482145"/>
    <lineage>
        <taxon>Eukaryota</taxon>
        <taxon>Fungi</taxon>
        <taxon>Dikarya</taxon>
        <taxon>Ascomycota</taxon>
        <taxon>Pezizomycotina</taxon>
        <taxon>Eurotiomycetes</taxon>
        <taxon>Eurotiomycetidae</taxon>
        <taxon>Eurotiales</taxon>
        <taxon>Aspergillaceae</taxon>
        <taxon>Aspergillus</taxon>
        <taxon>Aspergillus subgen. Circumdati</taxon>
    </lineage>
</organism>
<feature type="region of interest" description="Disordered" evidence="2">
    <location>
        <begin position="243"/>
        <end position="282"/>
    </location>
</feature>
<proteinExistence type="predicted"/>
<feature type="compositionally biased region" description="Basic and acidic residues" evidence="2">
    <location>
        <begin position="252"/>
        <end position="270"/>
    </location>
</feature>
<evidence type="ECO:0000313" key="4">
    <source>
        <dbReference type="Proteomes" id="UP000235023"/>
    </source>
</evidence>
<feature type="region of interest" description="Disordered" evidence="2">
    <location>
        <begin position="1"/>
        <end position="97"/>
    </location>
</feature>
<dbReference type="EMBL" id="KZ559534">
    <property type="protein sequence ID" value="PLN81647.1"/>
    <property type="molecule type" value="Genomic_DNA"/>
</dbReference>
<feature type="coiled-coil region" evidence="1">
    <location>
        <begin position="391"/>
        <end position="418"/>
    </location>
</feature>
<accession>A0A2J5HWC8</accession>
<sequence length="470" mass="51603">MEKRSPIPRRPAPASAPAPAPASTIAPATTPTDPTPPPYTSTTPPPPSPTSKSNISIHDEQQQQQQQSDQPAIKDTSPPPYHPVTLIEHQIDPDQPRRSRVLPIPLVIPQTSHTLHGSIYRPFTRAYAPALTEHGIPRSDFLSFIDGLNNAWLAHPYLQAVSTTSHLLNLLPLLETQIVGLGVSVAAEYGSIKLSQARTQAYLRIANESLFAPRGLRVQILKTASMLEVVGVDGGVLELPPLSGGGAFSGEGEPRRSRDGGDGDGNRSGEDGGEGLDGGSREQYDPQMRRLEALAGHVLPIRFDASRTDSDNWLKRVTQKQERWFTSRQNTGLGVKRDKAARMAEKAERAGAEIDARIAEVERVGEAARERARERLAGPLGESLQGRGIVRDDLDAEMKGVERKLEKLRKEREAKVTKVLVKSEKRVMRVEKRETKIAQKVMWVVVTGDDAVEGEFVNHLYEDEDDDESS</sequence>
<evidence type="ECO:0000256" key="2">
    <source>
        <dbReference type="SAM" id="MobiDB-lite"/>
    </source>
</evidence>
<keyword evidence="1" id="KW-0175">Coiled coil</keyword>
<feature type="compositionally biased region" description="Pro residues" evidence="2">
    <location>
        <begin position="33"/>
        <end position="49"/>
    </location>
</feature>
<dbReference type="PANTHER" id="PTHR38887">
    <property type="entry name" value="CHROMOSOME 21, WHOLE GENOME SHOTGUN SEQUENCE"/>
    <property type="match status" value="1"/>
</dbReference>
<feature type="compositionally biased region" description="Low complexity" evidence="2">
    <location>
        <begin position="21"/>
        <end position="32"/>
    </location>
</feature>